<dbReference type="Pfam" id="PF11707">
    <property type="entry name" value="Npa1"/>
    <property type="match status" value="1"/>
</dbReference>
<sequence>MASKKNDFRSPNVDTEAIDKLNQINESSDLHDTVEFIKSANLAKLLNTWSYCNSVNDHAGFIKITKSLAKFTHKLLDDYKTQEDHLALLMEAKPLVVEWYKSILHNHMKIIYRCLTNNRNQTTLPILHMLENIVEFHPSTLVTEFINAFDFNIPVLPKLLVPGRDQYIRSQFIRFWIKLNTLAPYHIRKDILINNYKIANNLIKHIAEDPVDLLTQWFEFLTKMVLMEPSFKKSTKCKIINDNTMFKIQSLIDLHVEESQFRSIFDNFVTTLTTDFKFGVCFISNPVRKEDAATNGGVPITAYGKSFRIHNKLLFSFLKSLKPSESNLQLNVAIETLKYNQELIIPYMYWIIQSGGGFHEPNLSSWWIGHTLFYSQILTLPIPKIFHEDQLVITSNRLVVDMISLPPISRAALTHCLDDKQPPLVRQLAVQLIILTLKRLSKFLPYTENKQELTNLVFQRLPDLANIILIWQNQVEDNINDVLKLSCSTAANLYELAIPTNNNALIKLCNSEIQKVVGLSQLSGWDLVNLDNCLSIQFHQADQSQLRWYSSTANSHSLFTNLLKLAATATGTTSNEKFINLISTLVEYKADILFNQQTLCSVVTALFRSFEEEPIPNEIAKLLDELVGRSIKTPYKYTDLSHAKYNDVSMFVVVLMEQVKFVQSDISLWLGKFLRSLIIIGESEEGITKLIDDYLSPLDFLQIDAIKSYTSFTPKPCSETPDFVEYVLNDTKLTQVSKKIITSDYELCALLLRLKLLLNDHHEAPKDELIIELGIKIGQYLSASVSGNKKLKQFILSTNFWKLFFPESQEEASNAKLLMSHLMNEVYIQLGEGDLRVNSELCSFMFSKWLHLASAAEADTNDYTKLLGQFDWMFTLEQVLELLAKINNQYLRACLLRHALKHKLMIPSSLFINVLENCGDGNLEAFEQALESRIILLKDNQELKSLIESVINSKQSFLKSICIGFPEAIELLVEVPTSPATQFLIAEAIATKKVVTPRTSCYMEDIASKAIQLYEQDSINLKQLLEVVSYNETTRAVLSVDTVFNTYIDKIGYKYCFTPEFAQFISLKNCNDNDSQVRTWKHKCMLYITKKFAESETLLESFDRFLLAIRCQLNDIWDIVPTNILNTQLEVILRHSKWVQNEHYLRYVFDIISSTTSKKQIDFVKLLQIFVNNEANGLNDLPLESNFECRFVSADIIGKLFRYDDSKNATELLQENLLLKYLGSVRYEDLVLKEILKKIESKLSRSWMIMVSNWEFSELLSSSDLELVTMERLLQKISTSGATAGAGGSYVVNLNKNFVINTINYGKFDKNLAVPEINEIQVSHSYDTTVYDREFLLMLILNNEELVRIEDDNALKFDVGKLIDSGILQFIVTCLSDPSVKTIAISILSGVLRSLTEAEDKHKNNIIQVYVANILNTVKKNQFELLAPVAVFAYASLIPILANPAHFLYEKSFRYVLSNPTLKASNGIALFHSISTASTNDSELSENDESYYRQLTWLLQILNTGTSTTTDVSLVQKTGVLEWALNVLTNNEYIQSNIIAEALKLLATLQSIDYAGDLLVTRFAITTSLNQLVSNTNLRIQLTTNERELASLHQIKLNVDQLIARFALITKNSHRLSHWASKDLPHALKRIHTEAN</sequence>
<dbReference type="EMBL" id="JAHMUF010000017">
    <property type="protein sequence ID" value="KAG7192497.1"/>
    <property type="molecule type" value="Genomic_DNA"/>
</dbReference>
<dbReference type="GO" id="GO:0000466">
    <property type="term" value="P:maturation of 5.8S rRNA from tricistronic rRNA transcript (SSU-rRNA, 5.8S rRNA, LSU-rRNA)"/>
    <property type="evidence" value="ECO:0007669"/>
    <property type="project" value="TreeGrafter"/>
</dbReference>
<dbReference type="InterPro" id="IPR021714">
    <property type="entry name" value="URB1_N"/>
</dbReference>
<dbReference type="OrthoDB" id="72892at2759"/>
<dbReference type="GeneID" id="66114966"/>
<dbReference type="InterPro" id="IPR032436">
    <property type="entry name" value="URB1_C"/>
</dbReference>
<evidence type="ECO:0000313" key="5">
    <source>
        <dbReference type="Proteomes" id="UP000790833"/>
    </source>
</evidence>
<dbReference type="Pfam" id="PF26140">
    <property type="entry name" value="HEAT_URB1"/>
    <property type="match status" value="1"/>
</dbReference>
<evidence type="ECO:0000313" key="4">
    <source>
        <dbReference type="EMBL" id="KAG7192497.1"/>
    </source>
</evidence>
<dbReference type="PANTHER" id="PTHR13500">
    <property type="entry name" value="NUCLEOLAR PRERIBOSOMAL-ASSOCIATED PROTEIN 1"/>
    <property type="match status" value="1"/>
</dbReference>
<dbReference type="InterPro" id="IPR039844">
    <property type="entry name" value="URB1"/>
</dbReference>
<evidence type="ECO:0008006" key="6">
    <source>
        <dbReference type="Google" id="ProtNLM"/>
    </source>
</evidence>
<name>A0A9P7V7A5_9ASCO</name>
<organism evidence="4 5">
    <name type="scientific">Scheffersomyces spartinae</name>
    <dbReference type="NCBI Taxonomy" id="45513"/>
    <lineage>
        <taxon>Eukaryota</taxon>
        <taxon>Fungi</taxon>
        <taxon>Dikarya</taxon>
        <taxon>Ascomycota</taxon>
        <taxon>Saccharomycotina</taxon>
        <taxon>Pichiomycetes</taxon>
        <taxon>Debaryomycetaceae</taxon>
        <taxon>Scheffersomyces</taxon>
    </lineage>
</organism>
<feature type="domain" description="URB1 C-terminal" evidence="2">
    <location>
        <begin position="1368"/>
        <end position="1567"/>
    </location>
</feature>
<dbReference type="GO" id="GO:0000463">
    <property type="term" value="P:maturation of LSU-rRNA from tricistronic rRNA transcript (SSU-rRNA, 5.8S rRNA, LSU-rRNA)"/>
    <property type="evidence" value="ECO:0007669"/>
    <property type="project" value="TreeGrafter"/>
</dbReference>
<evidence type="ECO:0000259" key="3">
    <source>
        <dbReference type="Pfam" id="PF26140"/>
    </source>
</evidence>
<feature type="domain" description="URB1 N-terminal" evidence="1">
    <location>
        <begin position="43"/>
        <end position="370"/>
    </location>
</feature>
<dbReference type="Pfam" id="PF16201">
    <property type="entry name" value="NopRA1"/>
    <property type="match status" value="1"/>
</dbReference>
<comment type="caution">
    <text evidence="4">The sequence shown here is derived from an EMBL/GenBank/DDBJ whole genome shotgun (WGS) entry which is preliminary data.</text>
</comment>
<reference evidence="4" key="1">
    <citation type="submission" date="2021-03" db="EMBL/GenBank/DDBJ databases">
        <authorList>
            <person name="Palmer J.M."/>
        </authorList>
    </citation>
    <scope>NUCLEOTIDE SEQUENCE</scope>
    <source>
        <strain evidence="4">ARV_011</strain>
    </source>
</reference>
<dbReference type="PANTHER" id="PTHR13500:SF0">
    <property type="entry name" value="NUCLEOLAR PRE-RIBOSOMAL-ASSOCIATED PROTEIN 1"/>
    <property type="match status" value="1"/>
</dbReference>
<proteinExistence type="predicted"/>
<accession>A0A9P7V7A5</accession>
<dbReference type="RefSeq" id="XP_043048047.1">
    <property type="nucleotide sequence ID" value="XM_043192383.1"/>
</dbReference>
<protein>
    <recommendedName>
        <fullName evidence="6">Nucleolar pre-ribosomal-associated protein 1</fullName>
    </recommendedName>
</protein>
<evidence type="ECO:0000259" key="2">
    <source>
        <dbReference type="Pfam" id="PF16201"/>
    </source>
</evidence>
<dbReference type="InterPro" id="IPR059018">
    <property type="entry name" value="HEAT_URB1"/>
</dbReference>
<feature type="domain" description="URB1 central HEAT repeat" evidence="3">
    <location>
        <begin position="544"/>
        <end position="697"/>
    </location>
</feature>
<keyword evidence="5" id="KW-1185">Reference proteome</keyword>
<dbReference type="GO" id="GO:0005730">
    <property type="term" value="C:nucleolus"/>
    <property type="evidence" value="ECO:0007669"/>
    <property type="project" value="TreeGrafter"/>
</dbReference>
<gene>
    <name evidence="4" type="ORF">KQ657_001592</name>
</gene>
<dbReference type="Proteomes" id="UP000790833">
    <property type="component" value="Unassembled WGS sequence"/>
</dbReference>
<evidence type="ECO:0000259" key="1">
    <source>
        <dbReference type="Pfam" id="PF11707"/>
    </source>
</evidence>